<dbReference type="PANTHER" id="PTHR42973:SF39">
    <property type="entry name" value="FAD-BINDING PCMH-TYPE DOMAIN-CONTAINING PROTEIN"/>
    <property type="match status" value="1"/>
</dbReference>
<keyword evidence="8" id="KW-1185">Reference proteome</keyword>
<dbReference type="InterPro" id="IPR012951">
    <property type="entry name" value="BBE"/>
</dbReference>
<dbReference type="Pfam" id="PF08031">
    <property type="entry name" value="BBE"/>
    <property type="match status" value="1"/>
</dbReference>
<dbReference type="GO" id="GO:0016491">
    <property type="term" value="F:oxidoreductase activity"/>
    <property type="evidence" value="ECO:0007669"/>
    <property type="project" value="UniProtKB-KW"/>
</dbReference>
<keyword evidence="4" id="KW-0274">FAD</keyword>
<dbReference type="PROSITE" id="PS51387">
    <property type="entry name" value="FAD_PCMH"/>
    <property type="match status" value="1"/>
</dbReference>
<keyword evidence="3" id="KW-0285">Flavoprotein</keyword>
<dbReference type="Gene3D" id="3.30.465.10">
    <property type="match status" value="2"/>
</dbReference>
<comment type="caution">
    <text evidence="7">The sequence shown here is derived from an EMBL/GenBank/DDBJ whole genome shotgun (WGS) entry which is preliminary data.</text>
</comment>
<comment type="similarity">
    <text evidence="2">Belongs to the oxygen-dependent FAD-linked oxidoreductase family.</text>
</comment>
<dbReference type="InterPro" id="IPR016169">
    <property type="entry name" value="FAD-bd_PCMH_sub2"/>
</dbReference>
<dbReference type="EMBL" id="JAAAHY010000132">
    <property type="protein sequence ID" value="KAF9966743.1"/>
    <property type="molecule type" value="Genomic_DNA"/>
</dbReference>
<evidence type="ECO:0000256" key="2">
    <source>
        <dbReference type="ARBA" id="ARBA00005466"/>
    </source>
</evidence>
<dbReference type="SUPFAM" id="SSF56176">
    <property type="entry name" value="FAD-binding/transporter-associated domain-like"/>
    <property type="match status" value="1"/>
</dbReference>
<sequence>MLALIALLHAAAMLKSTPVILVCLLIAFNLLDAIAYASPSRPQLHCECLPSQPCWPNAASWTALNRTVGGRLIATHPILYECHDPNFDNAACGRIKYFNNDQWRLLQPSALQVPNWEQDEGKGCLGFNKSTPCHQGAVPLYTVKANTVLDVQETIKFAAKHNIRLVVKNTGHDFLGRSSGASSLSLWVFNNKDISFDDKFVPIGANEDTNGTTAIILGPGVVWKDVYKSADKHKVVVPGTTSTVGATGGYCQGGGYSPLSTTYGLCADNVLQYKVVVADGSFKIANAHQNMALFWALRGGGGGTFGVVVEAVYRTFPAMDGINMALWDLSFLGNKPKSVIFKQWLSLQANLTERGWSGTSFFTDKSLKLQYFQPNSNKDRLSIDYFLRSINSIPGIFAWGSVGHFPTFWSAFQAYNPHDYHGIENRLVASRLLPREKFETPDGIKELTDVLLKAQDRIRGEGNPKAEIIMHTVAGGVVADGNDDETCVHPAWRKALATIGTFASWTGDQPLEKQQEYSRNLTSTVQLWRDITPGSGTYSNEGDVNEPDWQENFFGTNYPFLKKIKRMVDPHGLFVCRKSASLALFY</sequence>
<reference evidence="7" key="1">
    <citation type="journal article" date="2020" name="Fungal Divers.">
        <title>Resolving the Mortierellaceae phylogeny through synthesis of multi-gene phylogenetics and phylogenomics.</title>
        <authorList>
            <person name="Vandepol N."/>
            <person name="Liber J."/>
            <person name="Desiro A."/>
            <person name="Na H."/>
            <person name="Kennedy M."/>
            <person name="Barry K."/>
            <person name="Grigoriev I.V."/>
            <person name="Miller A.N."/>
            <person name="O'Donnell K."/>
            <person name="Stajich J.E."/>
            <person name="Bonito G."/>
        </authorList>
    </citation>
    <scope>NUCLEOTIDE SEQUENCE</scope>
    <source>
        <strain evidence="7">CK1249</strain>
    </source>
</reference>
<dbReference type="Pfam" id="PF01565">
    <property type="entry name" value="FAD_binding_4"/>
    <property type="match status" value="1"/>
</dbReference>
<evidence type="ECO:0000259" key="6">
    <source>
        <dbReference type="PROSITE" id="PS51387"/>
    </source>
</evidence>
<evidence type="ECO:0000256" key="1">
    <source>
        <dbReference type="ARBA" id="ARBA00001974"/>
    </source>
</evidence>
<dbReference type="InterPro" id="IPR006094">
    <property type="entry name" value="Oxid_FAD_bind_N"/>
</dbReference>
<dbReference type="InterPro" id="IPR036318">
    <property type="entry name" value="FAD-bd_PCMH-like_sf"/>
</dbReference>
<organism evidence="7 8">
    <name type="scientific">Mortierella alpina</name>
    <name type="common">Oleaginous fungus</name>
    <name type="synonym">Mortierella renispora</name>
    <dbReference type="NCBI Taxonomy" id="64518"/>
    <lineage>
        <taxon>Eukaryota</taxon>
        <taxon>Fungi</taxon>
        <taxon>Fungi incertae sedis</taxon>
        <taxon>Mucoromycota</taxon>
        <taxon>Mortierellomycotina</taxon>
        <taxon>Mortierellomycetes</taxon>
        <taxon>Mortierellales</taxon>
        <taxon>Mortierellaceae</taxon>
        <taxon>Mortierella</taxon>
    </lineage>
</organism>
<evidence type="ECO:0000313" key="7">
    <source>
        <dbReference type="EMBL" id="KAF9966743.1"/>
    </source>
</evidence>
<evidence type="ECO:0000313" key="8">
    <source>
        <dbReference type="Proteomes" id="UP000738359"/>
    </source>
</evidence>
<dbReference type="Proteomes" id="UP000738359">
    <property type="component" value="Unassembled WGS sequence"/>
</dbReference>
<protein>
    <recommendedName>
        <fullName evidence="6">FAD-binding PCMH-type domain-containing protein</fullName>
    </recommendedName>
</protein>
<dbReference type="PANTHER" id="PTHR42973">
    <property type="entry name" value="BINDING OXIDOREDUCTASE, PUTATIVE (AFU_ORTHOLOGUE AFUA_1G17690)-RELATED"/>
    <property type="match status" value="1"/>
</dbReference>
<dbReference type="GO" id="GO:0071949">
    <property type="term" value="F:FAD binding"/>
    <property type="evidence" value="ECO:0007669"/>
    <property type="project" value="InterPro"/>
</dbReference>
<evidence type="ECO:0000256" key="5">
    <source>
        <dbReference type="ARBA" id="ARBA00023002"/>
    </source>
</evidence>
<comment type="cofactor">
    <cofactor evidence="1">
        <name>FAD</name>
        <dbReference type="ChEBI" id="CHEBI:57692"/>
    </cofactor>
</comment>
<dbReference type="InterPro" id="IPR016166">
    <property type="entry name" value="FAD-bd_PCMH"/>
</dbReference>
<evidence type="ECO:0000256" key="4">
    <source>
        <dbReference type="ARBA" id="ARBA00022827"/>
    </source>
</evidence>
<proteinExistence type="inferred from homology"/>
<keyword evidence="5" id="KW-0560">Oxidoreductase</keyword>
<feature type="domain" description="FAD-binding PCMH-type" evidence="6">
    <location>
        <begin position="135"/>
        <end position="318"/>
    </location>
</feature>
<evidence type="ECO:0000256" key="3">
    <source>
        <dbReference type="ARBA" id="ARBA00022630"/>
    </source>
</evidence>
<dbReference type="OrthoDB" id="9983560at2759"/>
<name>A0A9P6JF52_MORAP</name>
<dbReference type="AlphaFoldDB" id="A0A9P6JF52"/>
<accession>A0A9P6JF52</accession>
<gene>
    <name evidence="7" type="ORF">BGZ70_001436</name>
</gene>
<dbReference type="InterPro" id="IPR050416">
    <property type="entry name" value="FAD-linked_Oxidoreductase"/>
</dbReference>